<keyword evidence="1" id="KW-0812">Transmembrane</keyword>
<name>A0A1A8A8Z8_NOTFU</name>
<reference evidence="2" key="1">
    <citation type="submission" date="2016-05" db="EMBL/GenBank/DDBJ databases">
        <authorList>
            <person name="Lavstsen T."/>
            <person name="Jespersen J.S."/>
        </authorList>
    </citation>
    <scope>NUCLEOTIDE SEQUENCE</scope>
    <source>
        <tissue evidence="2">Brain</tissue>
    </source>
</reference>
<evidence type="ECO:0000256" key="1">
    <source>
        <dbReference type="SAM" id="Phobius"/>
    </source>
</evidence>
<sequence length="74" mass="8359">ERERERRGGEGRKERGGGSIFFPAITGSASSSTRNALIIYFTFIFNGAVFLRAWHKCVTNMDQRRCSWIGEDAS</sequence>
<gene>
    <name evidence="2" type="primary">Nfu_g_1_011089</name>
</gene>
<accession>A0A1A8A8Z8</accession>
<proteinExistence type="predicted"/>
<feature type="non-terminal residue" evidence="2">
    <location>
        <position position="1"/>
    </location>
</feature>
<feature type="transmembrane region" description="Helical" evidence="1">
    <location>
        <begin position="37"/>
        <end position="55"/>
    </location>
</feature>
<organism evidence="2">
    <name type="scientific">Nothobranchius furzeri</name>
    <name type="common">Turquoise killifish</name>
    <dbReference type="NCBI Taxonomy" id="105023"/>
    <lineage>
        <taxon>Eukaryota</taxon>
        <taxon>Metazoa</taxon>
        <taxon>Chordata</taxon>
        <taxon>Craniata</taxon>
        <taxon>Vertebrata</taxon>
        <taxon>Euteleostomi</taxon>
        <taxon>Actinopterygii</taxon>
        <taxon>Neopterygii</taxon>
        <taxon>Teleostei</taxon>
        <taxon>Neoteleostei</taxon>
        <taxon>Acanthomorphata</taxon>
        <taxon>Ovalentaria</taxon>
        <taxon>Atherinomorphae</taxon>
        <taxon>Cyprinodontiformes</taxon>
        <taxon>Nothobranchiidae</taxon>
        <taxon>Nothobranchius</taxon>
    </lineage>
</organism>
<protein>
    <submittedName>
        <fullName evidence="2">Uncharacterized protein</fullName>
    </submittedName>
</protein>
<feature type="non-terminal residue" evidence="2">
    <location>
        <position position="74"/>
    </location>
</feature>
<keyword evidence="1" id="KW-1133">Transmembrane helix</keyword>
<reference evidence="2" key="2">
    <citation type="submission" date="2016-06" db="EMBL/GenBank/DDBJ databases">
        <title>The genome of a short-lived fish provides insights into sex chromosome evolution and the genetic control of aging.</title>
        <authorList>
            <person name="Reichwald K."/>
            <person name="Felder M."/>
            <person name="Petzold A."/>
            <person name="Koch P."/>
            <person name="Groth M."/>
            <person name="Platzer M."/>
        </authorList>
    </citation>
    <scope>NUCLEOTIDE SEQUENCE</scope>
    <source>
        <tissue evidence="2">Brain</tissue>
    </source>
</reference>
<dbReference type="EMBL" id="HADY01013112">
    <property type="protein sequence ID" value="SBP51597.1"/>
    <property type="molecule type" value="Transcribed_RNA"/>
</dbReference>
<evidence type="ECO:0000313" key="2">
    <source>
        <dbReference type="EMBL" id="SBP51597.1"/>
    </source>
</evidence>
<keyword evidence="1" id="KW-0472">Membrane</keyword>
<dbReference type="AlphaFoldDB" id="A0A1A8A8Z8"/>